<feature type="region of interest" description="Disordered" evidence="1">
    <location>
        <begin position="1"/>
        <end position="58"/>
    </location>
</feature>
<feature type="compositionally biased region" description="Polar residues" evidence="1">
    <location>
        <begin position="8"/>
        <end position="17"/>
    </location>
</feature>
<feature type="compositionally biased region" description="Polar residues" evidence="1">
    <location>
        <begin position="34"/>
        <end position="58"/>
    </location>
</feature>
<organism evidence="2 3">
    <name type="scientific">Riccia sorocarpa</name>
    <dbReference type="NCBI Taxonomy" id="122646"/>
    <lineage>
        <taxon>Eukaryota</taxon>
        <taxon>Viridiplantae</taxon>
        <taxon>Streptophyta</taxon>
        <taxon>Embryophyta</taxon>
        <taxon>Marchantiophyta</taxon>
        <taxon>Marchantiopsida</taxon>
        <taxon>Marchantiidae</taxon>
        <taxon>Marchantiales</taxon>
        <taxon>Ricciaceae</taxon>
        <taxon>Riccia</taxon>
    </lineage>
</organism>
<accession>A0ABD3H8F5</accession>
<evidence type="ECO:0008006" key="4">
    <source>
        <dbReference type="Google" id="ProtNLM"/>
    </source>
</evidence>
<protein>
    <recommendedName>
        <fullName evidence="4">FCP1 homology domain-containing protein</fullName>
    </recommendedName>
</protein>
<dbReference type="EMBL" id="JBJQOH010000005">
    <property type="protein sequence ID" value="KAL3686409.1"/>
    <property type="molecule type" value="Genomic_DNA"/>
</dbReference>
<proteinExistence type="predicted"/>
<keyword evidence="3" id="KW-1185">Reference proteome</keyword>
<reference evidence="2 3" key="1">
    <citation type="submission" date="2024-09" db="EMBL/GenBank/DDBJ databases">
        <title>Chromosome-scale assembly of Riccia sorocarpa.</title>
        <authorList>
            <person name="Paukszto L."/>
        </authorList>
    </citation>
    <scope>NUCLEOTIDE SEQUENCE [LARGE SCALE GENOMIC DNA]</scope>
    <source>
        <strain evidence="2">LP-2024</strain>
        <tissue evidence="2">Aerial parts of the thallus</tissue>
    </source>
</reference>
<comment type="caution">
    <text evidence="2">The sequence shown here is derived from an EMBL/GenBank/DDBJ whole genome shotgun (WGS) entry which is preliminary data.</text>
</comment>
<dbReference type="AlphaFoldDB" id="A0ABD3H8F5"/>
<name>A0ABD3H8F5_9MARC</name>
<dbReference type="Proteomes" id="UP001633002">
    <property type="component" value="Unassembled WGS sequence"/>
</dbReference>
<evidence type="ECO:0000313" key="3">
    <source>
        <dbReference type="Proteomes" id="UP001633002"/>
    </source>
</evidence>
<dbReference type="InterPro" id="IPR023214">
    <property type="entry name" value="HAD_sf"/>
</dbReference>
<evidence type="ECO:0000313" key="2">
    <source>
        <dbReference type="EMBL" id="KAL3686409.1"/>
    </source>
</evidence>
<evidence type="ECO:0000256" key="1">
    <source>
        <dbReference type="SAM" id="MobiDB-lite"/>
    </source>
</evidence>
<dbReference type="Gene3D" id="3.40.50.1000">
    <property type="entry name" value="HAD superfamily/HAD-like"/>
    <property type="match status" value="1"/>
</dbReference>
<gene>
    <name evidence="2" type="ORF">R1sor_008983</name>
</gene>
<sequence>MVVEVDESNPQGDQSNPHVIEDGCSGLVQEFDQGASTTQNEQGTSTTQNEQGASTAQEPQIICTPQSGEEFPLSNILSQTRSVEANVVVSPVQPSDRNVNNEPIEVPIEAVPVTADNAIDEVPLAVDEGRLEDNATTAAEEANAQIPGNTSGEKQAIKTYSKSKKKARAALALTDKSLCPAPDFMQMDHTLVKAGDLLPRKLLILDVEGLLMYAESFMDKTSKTDGGDVIANGMKMVIRRNGVQALMTRCLELLDVALWSCCSRNTLWDYMFLLFTTEQRNKFLFMWDFNKTLDTKEKWT</sequence>